<gene>
    <name evidence="3" type="ORF">CURHAP_LOCUS18339</name>
</gene>
<dbReference type="EMBL" id="CAEKDK010000003">
    <property type="protein sequence ID" value="CAB4271888.1"/>
    <property type="molecule type" value="Genomic_DNA"/>
</dbReference>
<dbReference type="PANTHER" id="PTHR34188">
    <property type="entry name" value="OS01G0299500 PROTEIN"/>
    <property type="match status" value="1"/>
</dbReference>
<evidence type="ECO:0008006" key="5">
    <source>
        <dbReference type="Google" id="ProtNLM"/>
    </source>
</evidence>
<evidence type="ECO:0000313" key="4">
    <source>
        <dbReference type="Proteomes" id="UP000507222"/>
    </source>
</evidence>
<evidence type="ECO:0000256" key="2">
    <source>
        <dbReference type="SAM" id="Phobius"/>
    </source>
</evidence>
<proteinExistence type="predicted"/>
<reference evidence="3 4" key="1">
    <citation type="submission" date="2020-05" db="EMBL/GenBank/DDBJ databases">
        <authorList>
            <person name="Campoy J."/>
            <person name="Schneeberger K."/>
            <person name="Spophaly S."/>
        </authorList>
    </citation>
    <scope>NUCLEOTIDE SEQUENCE [LARGE SCALE GENOMIC DNA]</scope>
    <source>
        <strain evidence="3">PruArmRojPasFocal</strain>
    </source>
</reference>
<dbReference type="AlphaFoldDB" id="A0A6J5UCB9"/>
<dbReference type="PANTHER" id="PTHR34188:SF5">
    <property type="entry name" value="OS05G0131900 PROTEIN"/>
    <property type="match status" value="1"/>
</dbReference>
<protein>
    <recommendedName>
        <fullName evidence="5">Transmembrane protein</fullName>
    </recommendedName>
</protein>
<feature type="transmembrane region" description="Helical" evidence="2">
    <location>
        <begin position="206"/>
        <end position="228"/>
    </location>
</feature>
<evidence type="ECO:0000313" key="3">
    <source>
        <dbReference type="EMBL" id="CAB4271888.1"/>
    </source>
</evidence>
<keyword evidence="2" id="KW-0812">Transmembrane</keyword>
<feature type="region of interest" description="Disordered" evidence="1">
    <location>
        <begin position="125"/>
        <end position="172"/>
    </location>
</feature>
<sequence length="272" mass="29588">MGFSGSSRLLKFYYATTVFIALVVSFGFVLSSKGCPTLLGRIHMAPREKGFELDLESGGSTSEEDASLELVSSKGPKKKFLNSDLGGLLSSNESVVCTCGIESSSSSEKSGEVTNDSVELLIERNSEVEENQGHMTLAEKTSENEWRRKPNSRNAPKPPRPPRGPSLDAADQKLVREITELAKRKRARIEQRKAAKKMKASKSSSLQSGISAMIITLLFFFVIIFQGISSRSVPNVIMQGSPEPAVLSEGLVAVQFYKSSLPNSTYQGVVED</sequence>
<keyword evidence="2" id="KW-0472">Membrane</keyword>
<evidence type="ECO:0000256" key="1">
    <source>
        <dbReference type="SAM" id="MobiDB-lite"/>
    </source>
</evidence>
<feature type="transmembrane region" description="Helical" evidence="2">
    <location>
        <begin position="12"/>
        <end position="31"/>
    </location>
</feature>
<accession>A0A6J5UCB9</accession>
<organism evidence="3 4">
    <name type="scientific">Prunus armeniaca</name>
    <name type="common">Apricot</name>
    <name type="synonym">Armeniaca vulgaris</name>
    <dbReference type="NCBI Taxonomy" id="36596"/>
    <lineage>
        <taxon>Eukaryota</taxon>
        <taxon>Viridiplantae</taxon>
        <taxon>Streptophyta</taxon>
        <taxon>Embryophyta</taxon>
        <taxon>Tracheophyta</taxon>
        <taxon>Spermatophyta</taxon>
        <taxon>Magnoliopsida</taxon>
        <taxon>eudicotyledons</taxon>
        <taxon>Gunneridae</taxon>
        <taxon>Pentapetalae</taxon>
        <taxon>rosids</taxon>
        <taxon>fabids</taxon>
        <taxon>Rosales</taxon>
        <taxon>Rosaceae</taxon>
        <taxon>Amygdaloideae</taxon>
        <taxon>Amygdaleae</taxon>
        <taxon>Prunus</taxon>
    </lineage>
</organism>
<keyword evidence="2" id="KW-1133">Transmembrane helix</keyword>
<name>A0A6J5UCB9_PRUAR</name>
<dbReference type="Proteomes" id="UP000507222">
    <property type="component" value="Unassembled WGS sequence"/>
</dbReference>